<dbReference type="InterPro" id="IPR055188">
    <property type="entry name" value="Choice_anch_I"/>
</dbReference>
<comment type="caution">
    <text evidence="2">The sequence shown here is derived from an EMBL/GenBank/DDBJ whole genome shotgun (WGS) entry which is preliminary data.</text>
</comment>
<evidence type="ECO:0000313" key="3">
    <source>
        <dbReference type="Proteomes" id="UP001377160"/>
    </source>
</evidence>
<dbReference type="Pfam" id="PF22494">
    <property type="entry name" value="choice_anch_I"/>
    <property type="match status" value="1"/>
</dbReference>
<dbReference type="EMBL" id="JBANDX010000120">
    <property type="protein sequence ID" value="MEL0611343.1"/>
    <property type="molecule type" value="Genomic_DNA"/>
</dbReference>
<feature type="non-terminal residue" evidence="2">
    <location>
        <position position="1"/>
    </location>
</feature>
<organism evidence="2 3">
    <name type="scientific">Vibrio echinoideorum</name>
    <dbReference type="NCBI Taxonomy" id="2100116"/>
    <lineage>
        <taxon>Bacteria</taxon>
        <taxon>Pseudomonadati</taxon>
        <taxon>Pseudomonadota</taxon>
        <taxon>Gammaproteobacteria</taxon>
        <taxon>Vibrionales</taxon>
        <taxon>Vibrionaceae</taxon>
        <taxon>Vibrio</taxon>
    </lineage>
</organism>
<sequence>SVSTHQGIVAVAIENADKQQNGIIALYRSDTLELITTYTAGALQDMVSFSKDRRYIASANEGAPNADYSIDPEGSVT</sequence>
<protein>
    <submittedName>
        <fullName evidence="2">Alkaline phosphatase</fullName>
    </submittedName>
</protein>
<dbReference type="Proteomes" id="UP001377160">
    <property type="component" value="Unassembled WGS sequence"/>
</dbReference>
<feature type="domain" description="Choice-of-anchor I" evidence="1">
    <location>
        <begin position="1"/>
        <end position="76"/>
    </location>
</feature>
<name>A0ABU9FYQ1_9VIBR</name>
<feature type="non-terminal residue" evidence="2">
    <location>
        <position position="77"/>
    </location>
</feature>
<proteinExistence type="predicted"/>
<reference evidence="2 3" key="1">
    <citation type="submission" date="2024-02" db="EMBL/GenBank/DDBJ databases">
        <title>Bacteria isolated from the canopy kelp, Nereocystis luetkeana.</title>
        <authorList>
            <person name="Pfister C.A."/>
            <person name="Younker I.T."/>
            <person name="Light S.H."/>
        </authorList>
    </citation>
    <scope>NUCLEOTIDE SEQUENCE [LARGE SCALE GENOMIC DNA]</scope>
    <source>
        <strain evidence="2 3">TI.1.15</strain>
    </source>
</reference>
<gene>
    <name evidence="2" type="ORF">V8Z71_23875</name>
</gene>
<accession>A0ABU9FYQ1</accession>
<evidence type="ECO:0000313" key="2">
    <source>
        <dbReference type="EMBL" id="MEL0611343.1"/>
    </source>
</evidence>
<evidence type="ECO:0000259" key="1">
    <source>
        <dbReference type="Pfam" id="PF22494"/>
    </source>
</evidence>
<dbReference type="RefSeq" id="WP_424213408.1">
    <property type="nucleotide sequence ID" value="NZ_JBANDX010000120.1"/>
</dbReference>
<keyword evidence="3" id="KW-1185">Reference proteome</keyword>